<name>A0A2K3KXY2_TRIPR</name>
<evidence type="ECO:0000313" key="3">
    <source>
        <dbReference type="Proteomes" id="UP000236291"/>
    </source>
</evidence>
<gene>
    <name evidence="2" type="ORF">L195_g027015</name>
</gene>
<dbReference type="Proteomes" id="UP000236291">
    <property type="component" value="Unassembled WGS sequence"/>
</dbReference>
<dbReference type="STRING" id="57577.A0A2K3KXY2"/>
<dbReference type="AlphaFoldDB" id="A0A2K3KXY2"/>
<keyword evidence="1" id="KW-1133">Transmembrane helix</keyword>
<feature type="transmembrane region" description="Helical" evidence="1">
    <location>
        <begin position="17"/>
        <end position="36"/>
    </location>
</feature>
<evidence type="ECO:0000256" key="1">
    <source>
        <dbReference type="SAM" id="Phobius"/>
    </source>
</evidence>
<sequence length="78" mass="9291">RNSGKIESMKAPSQRWGYIRIMSGTILGGILGFYVMHRLEISYKEKMNERLRNYEAELKRKREEKLSEFEIQESSSKF</sequence>
<feature type="non-terminal residue" evidence="2">
    <location>
        <position position="1"/>
    </location>
</feature>
<keyword evidence="1" id="KW-0472">Membrane</keyword>
<evidence type="ECO:0000313" key="2">
    <source>
        <dbReference type="EMBL" id="PNX71144.1"/>
    </source>
</evidence>
<keyword evidence="1" id="KW-0812">Transmembrane</keyword>
<reference evidence="2 3" key="1">
    <citation type="journal article" date="2014" name="Am. J. Bot.">
        <title>Genome assembly and annotation for red clover (Trifolium pratense; Fabaceae).</title>
        <authorList>
            <person name="Istvanek J."/>
            <person name="Jaros M."/>
            <person name="Krenek A."/>
            <person name="Repkova J."/>
        </authorList>
    </citation>
    <scope>NUCLEOTIDE SEQUENCE [LARGE SCALE GENOMIC DNA]</scope>
    <source>
        <strain evidence="3">cv. Tatra</strain>
        <tissue evidence="2">Young leaves</tissue>
    </source>
</reference>
<dbReference type="EMBL" id="ASHM01022938">
    <property type="protein sequence ID" value="PNX71144.1"/>
    <property type="molecule type" value="Genomic_DNA"/>
</dbReference>
<accession>A0A2K3KXY2</accession>
<proteinExistence type="predicted"/>
<comment type="caution">
    <text evidence="2">The sequence shown here is derived from an EMBL/GenBank/DDBJ whole genome shotgun (WGS) entry which is preliminary data.</text>
</comment>
<organism evidence="2 3">
    <name type="scientific">Trifolium pratense</name>
    <name type="common">Red clover</name>
    <dbReference type="NCBI Taxonomy" id="57577"/>
    <lineage>
        <taxon>Eukaryota</taxon>
        <taxon>Viridiplantae</taxon>
        <taxon>Streptophyta</taxon>
        <taxon>Embryophyta</taxon>
        <taxon>Tracheophyta</taxon>
        <taxon>Spermatophyta</taxon>
        <taxon>Magnoliopsida</taxon>
        <taxon>eudicotyledons</taxon>
        <taxon>Gunneridae</taxon>
        <taxon>Pentapetalae</taxon>
        <taxon>rosids</taxon>
        <taxon>fabids</taxon>
        <taxon>Fabales</taxon>
        <taxon>Fabaceae</taxon>
        <taxon>Papilionoideae</taxon>
        <taxon>50 kb inversion clade</taxon>
        <taxon>NPAAA clade</taxon>
        <taxon>Hologalegina</taxon>
        <taxon>IRL clade</taxon>
        <taxon>Trifolieae</taxon>
        <taxon>Trifolium</taxon>
    </lineage>
</organism>
<protein>
    <submittedName>
        <fullName evidence="2">Uncharacterized protein</fullName>
    </submittedName>
</protein>
<reference evidence="2 3" key="2">
    <citation type="journal article" date="2017" name="Front. Plant Sci.">
        <title>Gene Classification and Mining of Molecular Markers Useful in Red Clover (Trifolium pratense) Breeding.</title>
        <authorList>
            <person name="Istvanek J."/>
            <person name="Dluhosova J."/>
            <person name="Dluhos P."/>
            <person name="Patkova L."/>
            <person name="Nedelnik J."/>
            <person name="Repkova J."/>
        </authorList>
    </citation>
    <scope>NUCLEOTIDE SEQUENCE [LARGE SCALE GENOMIC DNA]</scope>
    <source>
        <strain evidence="3">cv. Tatra</strain>
        <tissue evidence="2">Young leaves</tissue>
    </source>
</reference>